<keyword evidence="10 12" id="KW-1133">Transmembrane helix</keyword>
<protein>
    <recommendedName>
        <fullName evidence="4 12">Heme exporter protein D</fullName>
    </recommendedName>
</protein>
<comment type="subcellular location">
    <subcellularLocation>
        <location evidence="2 12">Cell inner membrane</location>
        <topology evidence="2 12">Single-pass membrane protein</topology>
    </subcellularLocation>
</comment>
<dbReference type="GO" id="GO:0015886">
    <property type="term" value="P:heme transport"/>
    <property type="evidence" value="ECO:0007669"/>
    <property type="project" value="InterPro"/>
</dbReference>
<dbReference type="AlphaFoldDB" id="A0A437M8W6"/>
<evidence type="ECO:0000256" key="12">
    <source>
        <dbReference type="RuleBase" id="RU363101"/>
    </source>
</evidence>
<dbReference type="RefSeq" id="WP_127743385.1">
    <property type="nucleotide sequence ID" value="NZ_SACN01000001.1"/>
</dbReference>
<accession>A0A437M8W6</accession>
<keyword evidence="14" id="KW-1185">Reference proteome</keyword>
<dbReference type="GO" id="GO:0017004">
    <property type="term" value="P:cytochrome complex assembly"/>
    <property type="evidence" value="ECO:0007669"/>
    <property type="project" value="UniProtKB-KW"/>
</dbReference>
<evidence type="ECO:0000313" key="13">
    <source>
        <dbReference type="EMBL" id="RVT94161.1"/>
    </source>
</evidence>
<dbReference type="Proteomes" id="UP000282971">
    <property type="component" value="Unassembled WGS sequence"/>
</dbReference>
<dbReference type="Pfam" id="PF04995">
    <property type="entry name" value="CcmD"/>
    <property type="match status" value="1"/>
</dbReference>
<evidence type="ECO:0000256" key="8">
    <source>
        <dbReference type="ARBA" id="ARBA00022692"/>
    </source>
</evidence>
<evidence type="ECO:0000256" key="6">
    <source>
        <dbReference type="ARBA" id="ARBA00022475"/>
    </source>
</evidence>
<name>A0A437M8W6_9SPHN</name>
<comment type="caution">
    <text evidence="13">The sequence shown here is derived from an EMBL/GenBank/DDBJ whole genome shotgun (WGS) entry which is preliminary data.</text>
</comment>
<comment type="similarity">
    <text evidence="3 12">Belongs to the CcmD/CycX/HelD family.</text>
</comment>
<evidence type="ECO:0000256" key="3">
    <source>
        <dbReference type="ARBA" id="ARBA00008741"/>
    </source>
</evidence>
<organism evidence="13 14">
    <name type="scientific">Sphingomonas crocodyli</name>
    <dbReference type="NCBI Taxonomy" id="1979270"/>
    <lineage>
        <taxon>Bacteria</taxon>
        <taxon>Pseudomonadati</taxon>
        <taxon>Pseudomonadota</taxon>
        <taxon>Alphaproteobacteria</taxon>
        <taxon>Sphingomonadales</taxon>
        <taxon>Sphingomonadaceae</taxon>
        <taxon>Sphingomonas</taxon>
    </lineage>
</organism>
<keyword evidence="9 12" id="KW-0201">Cytochrome c-type biogenesis</keyword>
<evidence type="ECO:0000256" key="11">
    <source>
        <dbReference type="ARBA" id="ARBA00023136"/>
    </source>
</evidence>
<comment type="function">
    <text evidence="1 12">Required for the export of heme to the periplasm for the biogenesis of c-type cytochromes.</text>
</comment>
<evidence type="ECO:0000256" key="1">
    <source>
        <dbReference type="ARBA" id="ARBA00002442"/>
    </source>
</evidence>
<keyword evidence="8 12" id="KW-0812">Transmembrane</keyword>
<evidence type="ECO:0000256" key="9">
    <source>
        <dbReference type="ARBA" id="ARBA00022748"/>
    </source>
</evidence>
<keyword evidence="7 12" id="KW-0997">Cell inner membrane</keyword>
<gene>
    <name evidence="13" type="primary">ccmD</name>
    <name evidence="13" type="ORF">EOD43_10000</name>
</gene>
<keyword evidence="5 12" id="KW-0813">Transport</keyword>
<sequence>MNHWPFITAAYAITIVGTIAIIAISYAAMRRAEKKADALTKRDRP</sequence>
<dbReference type="EMBL" id="SACN01000001">
    <property type="protein sequence ID" value="RVT94161.1"/>
    <property type="molecule type" value="Genomic_DNA"/>
</dbReference>
<dbReference type="InterPro" id="IPR007078">
    <property type="entry name" value="Haem_export_protD_CcmD"/>
</dbReference>
<evidence type="ECO:0000256" key="10">
    <source>
        <dbReference type="ARBA" id="ARBA00022989"/>
    </source>
</evidence>
<evidence type="ECO:0000256" key="2">
    <source>
        <dbReference type="ARBA" id="ARBA00004377"/>
    </source>
</evidence>
<keyword evidence="6 12" id="KW-1003">Cell membrane</keyword>
<evidence type="ECO:0000256" key="5">
    <source>
        <dbReference type="ARBA" id="ARBA00022448"/>
    </source>
</evidence>
<dbReference type="GO" id="GO:0005886">
    <property type="term" value="C:plasma membrane"/>
    <property type="evidence" value="ECO:0007669"/>
    <property type="project" value="UniProtKB-SubCell"/>
</dbReference>
<keyword evidence="11 12" id="KW-0472">Membrane</keyword>
<evidence type="ECO:0000256" key="4">
    <source>
        <dbReference type="ARBA" id="ARBA00016461"/>
    </source>
</evidence>
<evidence type="ECO:0000256" key="7">
    <source>
        <dbReference type="ARBA" id="ARBA00022519"/>
    </source>
</evidence>
<reference evidence="13 14" key="1">
    <citation type="submission" date="2019-01" db="EMBL/GenBank/DDBJ databases">
        <authorList>
            <person name="Chen W.-M."/>
        </authorList>
    </citation>
    <scope>NUCLEOTIDE SEQUENCE [LARGE SCALE GENOMIC DNA]</scope>
    <source>
        <strain evidence="13 14">CCP-7</strain>
    </source>
</reference>
<evidence type="ECO:0000313" key="14">
    <source>
        <dbReference type="Proteomes" id="UP000282971"/>
    </source>
</evidence>
<proteinExistence type="inferred from homology"/>
<feature type="transmembrane region" description="Helical" evidence="12">
    <location>
        <begin position="6"/>
        <end position="29"/>
    </location>
</feature>